<feature type="region of interest" description="Disordered" evidence="1">
    <location>
        <begin position="1"/>
        <end position="31"/>
    </location>
</feature>
<dbReference type="EMBL" id="JACHFL010000039">
    <property type="protein sequence ID" value="MBB5366378.1"/>
    <property type="molecule type" value="Genomic_DNA"/>
</dbReference>
<organism evidence="4 5">
    <name type="scientific">Deinococcus humi</name>
    <dbReference type="NCBI Taxonomy" id="662880"/>
    <lineage>
        <taxon>Bacteria</taxon>
        <taxon>Thermotogati</taxon>
        <taxon>Deinococcota</taxon>
        <taxon>Deinococci</taxon>
        <taxon>Deinococcales</taxon>
        <taxon>Deinococcaceae</taxon>
        <taxon>Deinococcus</taxon>
    </lineage>
</organism>
<evidence type="ECO:0000313" key="4">
    <source>
        <dbReference type="EMBL" id="MBB5366378.1"/>
    </source>
</evidence>
<dbReference type="GO" id="GO:0003677">
    <property type="term" value="F:DNA binding"/>
    <property type="evidence" value="ECO:0007669"/>
    <property type="project" value="InterPro"/>
</dbReference>
<keyword evidence="2" id="KW-1133">Transmembrane helix</keyword>
<dbReference type="AlphaFoldDB" id="A0A7W8K2I2"/>
<name>A0A7W8K2I2_9DEIO</name>
<evidence type="ECO:0000256" key="1">
    <source>
        <dbReference type="SAM" id="MobiDB-lite"/>
    </source>
</evidence>
<dbReference type="Proteomes" id="UP000552709">
    <property type="component" value="Unassembled WGS sequence"/>
</dbReference>
<evidence type="ECO:0000256" key="2">
    <source>
        <dbReference type="SAM" id="Phobius"/>
    </source>
</evidence>
<feature type="domain" description="Transposase IS4-like" evidence="3">
    <location>
        <begin position="17"/>
        <end position="108"/>
    </location>
</feature>
<keyword evidence="5" id="KW-1185">Reference proteome</keyword>
<sequence length="124" mass="14035">MHDSRHLEGTVDAVPGVRNGRPGHPRQRPAKLHADKGYDFERCRQALVHRRISPRIARRGVESSATLGRYRWRVERTLSWLVSYRKLAVRRERSAASFLALAQLACALIVWRRTSGALSAPQAG</sequence>
<dbReference type="InterPro" id="IPR002559">
    <property type="entry name" value="Transposase_11"/>
</dbReference>
<dbReference type="GO" id="GO:0006313">
    <property type="term" value="P:DNA transposition"/>
    <property type="evidence" value="ECO:0007669"/>
    <property type="project" value="InterPro"/>
</dbReference>
<evidence type="ECO:0000259" key="3">
    <source>
        <dbReference type="Pfam" id="PF01609"/>
    </source>
</evidence>
<dbReference type="GO" id="GO:0004803">
    <property type="term" value="F:transposase activity"/>
    <property type="evidence" value="ECO:0007669"/>
    <property type="project" value="InterPro"/>
</dbReference>
<feature type="compositionally biased region" description="Basic residues" evidence="1">
    <location>
        <begin position="21"/>
        <end position="31"/>
    </location>
</feature>
<proteinExistence type="predicted"/>
<reference evidence="4 5" key="1">
    <citation type="submission" date="2020-08" db="EMBL/GenBank/DDBJ databases">
        <title>Genomic Encyclopedia of Type Strains, Phase IV (KMG-IV): sequencing the most valuable type-strain genomes for metagenomic binning, comparative biology and taxonomic classification.</title>
        <authorList>
            <person name="Goeker M."/>
        </authorList>
    </citation>
    <scope>NUCLEOTIDE SEQUENCE [LARGE SCALE GENOMIC DNA]</scope>
    <source>
        <strain evidence="4 5">DSM 27939</strain>
    </source>
</reference>
<dbReference type="PANTHER" id="PTHR30007">
    <property type="entry name" value="PHP DOMAIN PROTEIN"/>
    <property type="match status" value="1"/>
</dbReference>
<dbReference type="Pfam" id="PF01609">
    <property type="entry name" value="DDE_Tnp_1"/>
    <property type="match status" value="1"/>
</dbReference>
<keyword evidence="2" id="KW-0472">Membrane</keyword>
<dbReference type="PANTHER" id="PTHR30007:SF1">
    <property type="entry name" value="BLR1914 PROTEIN"/>
    <property type="match status" value="1"/>
</dbReference>
<evidence type="ECO:0000313" key="5">
    <source>
        <dbReference type="Proteomes" id="UP000552709"/>
    </source>
</evidence>
<feature type="transmembrane region" description="Helical" evidence="2">
    <location>
        <begin position="94"/>
        <end position="111"/>
    </location>
</feature>
<accession>A0A7W8K2I2</accession>
<gene>
    <name evidence="4" type="ORF">HNQ08_005507</name>
</gene>
<comment type="caution">
    <text evidence="4">The sequence shown here is derived from an EMBL/GenBank/DDBJ whole genome shotgun (WGS) entry which is preliminary data.</text>
</comment>
<keyword evidence="2" id="KW-0812">Transmembrane</keyword>
<protein>
    <submittedName>
        <fullName evidence="4">IS5 family transposase</fullName>
    </submittedName>
</protein>